<proteinExistence type="predicted"/>
<keyword evidence="2" id="KW-1185">Reference proteome</keyword>
<dbReference type="STRING" id="1045774.SAMN05421872_11246"/>
<evidence type="ECO:0000313" key="2">
    <source>
        <dbReference type="Proteomes" id="UP000199034"/>
    </source>
</evidence>
<sequence>MSRPVAEQFAAAVARAADGTPYEVTPTATGFDVGVNIVDEQWYGVLSKSGLRKTFVHHVEVRDSDRSYSITDESRTIRWVAGVPQLTGSVQMQKGRIIEFGAEKVWAFDEHGNFGVQADYRFGSQEGRDLIEGVAKQLGLGSRRGMHEKIGIGMALTVAVGIVVMGVIGVALWSLGYR</sequence>
<dbReference type="OrthoDB" id="4207784at2"/>
<dbReference type="EMBL" id="FMZM01000012">
    <property type="protein sequence ID" value="SDD89681.1"/>
    <property type="molecule type" value="Genomic_DNA"/>
</dbReference>
<reference evidence="1 2" key="1">
    <citation type="submission" date="2016-10" db="EMBL/GenBank/DDBJ databases">
        <authorList>
            <person name="de Groot N.N."/>
        </authorList>
    </citation>
    <scope>NUCLEOTIDE SEQUENCE [LARGE SCALE GENOMIC DNA]</scope>
    <source>
        <strain evidence="1 2">CGMCC 4.6858</strain>
    </source>
</reference>
<dbReference type="Proteomes" id="UP000199034">
    <property type="component" value="Unassembled WGS sequence"/>
</dbReference>
<accession>A0A1G6YHC4</accession>
<dbReference type="AlphaFoldDB" id="A0A1G6YHC4"/>
<protein>
    <submittedName>
        <fullName evidence="1">Uncharacterized protein</fullName>
    </submittedName>
</protein>
<organism evidence="1 2">
    <name type="scientific">Nocardioides lianchengensis</name>
    <dbReference type="NCBI Taxonomy" id="1045774"/>
    <lineage>
        <taxon>Bacteria</taxon>
        <taxon>Bacillati</taxon>
        <taxon>Actinomycetota</taxon>
        <taxon>Actinomycetes</taxon>
        <taxon>Propionibacteriales</taxon>
        <taxon>Nocardioidaceae</taxon>
        <taxon>Nocardioides</taxon>
    </lineage>
</organism>
<dbReference type="RefSeq" id="WP_090860069.1">
    <property type="nucleotide sequence ID" value="NZ_FMZM01000012.1"/>
</dbReference>
<evidence type="ECO:0000313" key="1">
    <source>
        <dbReference type="EMBL" id="SDD89681.1"/>
    </source>
</evidence>
<name>A0A1G6YHC4_9ACTN</name>
<gene>
    <name evidence="1" type="ORF">SAMN05421872_11246</name>
</gene>